<dbReference type="PRINTS" id="PR00111">
    <property type="entry name" value="ABHYDROLASE"/>
</dbReference>
<dbReference type="OrthoDB" id="2380447at2"/>
<organism evidence="2 3">
    <name type="scientific">Tumebacillus avium</name>
    <dbReference type="NCBI Taxonomy" id="1903704"/>
    <lineage>
        <taxon>Bacteria</taxon>
        <taxon>Bacillati</taxon>
        <taxon>Bacillota</taxon>
        <taxon>Bacilli</taxon>
        <taxon>Bacillales</taxon>
        <taxon>Alicyclobacillaceae</taxon>
        <taxon>Tumebacillus</taxon>
    </lineage>
</organism>
<name>A0A1Y0IRJ2_9BACL</name>
<gene>
    <name evidence="2" type="ORF">CBW65_20315</name>
</gene>
<dbReference type="GO" id="GO:0046464">
    <property type="term" value="P:acylglycerol catabolic process"/>
    <property type="evidence" value="ECO:0007669"/>
    <property type="project" value="TreeGrafter"/>
</dbReference>
<dbReference type="RefSeq" id="WP_087458404.1">
    <property type="nucleotide sequence ID" value="NZ_CP021434.1"/>
</dbReference>
<dbReference type="GO" id="GO:0016020">
    <property type="term" value="C:membrane"/>
    <property type="evidence" value="ECO:0007669"/>
    <property type="project" value="TreeGrafter"/>
</dbReference>
<keyword evidence="3" id="KW-1185">Reference proteome</keyword>
<reference evidence="3" key="1">
    <citation type="submission" date="2017-05" db="EMBL/GenBank/DDBJ databases">
        <authorList>
            <person name="Sung H."/>
        </authorList>
    </citation>
    <scope>NUCLEOTIDE SEQUENCE [LARGE SCALE GENOMIC DNA]</scope>
    <source>
        <strain evidence="3">AR23208</strain>
    </source>
</reference>
<dbReference type="InterPro" id="IPR029058">
    <property type="entry name" value="AB_hydrolase_fold"/>
</dbReference>
<dbReference type="Proteomes" id="UP000195437">
    <property type="component" value="Chromosome"/>
</dbReference>
<dbReference type="PANTHER" id="PTHR43798">
    <property type="entry name" value="MONOACYLGLYCEROL LIPASE"/>
    <property type="match status" value="1"/>
</dbReference>
<dbReference type="AlphaFoldDB" id="A0A1Y0IRJ2"/>
<sequence length="291" mass="32382">MQKRQIEANGIQLMLTEFSEQGEPMLLLHPGGILASFVWQDIAPYFQKEYRVFAFDLRGHGESLAPRHGYSMDQQTSDILAVLDELGIEQAHLVGNSLGGDIATHFAAKHPERMLSLINIDSGIINYIGENGEVSESKAEILEKRANRKVPVYASPEDFVQQATADWAPLDPMSAAIIEHKILRPASEGGLTYVQLPEVGVQVMDMVCDMRFETCYPQITCPVLFMPAAKEDNFDTKLLLIEGHAKHLSCSKTVVIPESTHIPLFDQSQEYAEAIQQFLTEVKAAQKNLAQ</sequence>
<dbReference type="InterPro" id="IPR000073">
    <property type="entry name" value="AB_hydrolase_1"/>
</dbReference>
<proteinExistence type="predicted"/>
<evidence type="ECO:0000313" key="3">
    <source>
        <dbReference type="Proteomes" id="UP000195437"/>
    </source>
</evidence>
<accession>A0A1Y0IRJ2</accession>
<protein>
    <recommendedName>
        <fullName evidence="1">AB hydrolase-1 domain-containing protein</fullName>
    </recommendedName>
</protein>
<dbReference type="InterPro" id="IPR050266">
    <property type="entry name" value="AB_hydrolase_sf"/>
</dbReference>
<evidence type="ECO:0000313" key="2">
    <source>
        <dbReference type="EMBL" id="ARU63057.1"/>
    </source>
</evidence>
<feature type="domain" description="AB hydrolase-1" evidence="1">
    <location>
        <begin position="24"/>
        <end position="125"/>
    </location>
</feature>
<dbReference type="Pfam" id="PF00561">
    <property type="entry name" value="Abhydrolase_1"/>
    <property type="match status" value="1"/>
</dbReference>
<dbReference type="EMBL" id="CP021434">
    <property type="protein sequence ID" value="ARU63057.1"/>
    <property type="molecule type" value="Genomic_DNA"/>
</dbReference>
<evidence type="ECO:0000259" key="1">
    <source>
        <dbReference type="Pfam" id="PF00561"/>
    </source>
</evidence>
<dbReference type="Gene3D" id="3.40.50.1820">
    <property type="entry name" value="alpha/beta hydrolase"/>
    <property type="match status" value="1"/>
</dbReference>
<dbReference type="SUPFAM" id="SSF53474">
    <property type="entry name" value="alpha/beta-Hydrolases"/>
    <property type="match status" value="1"/>
</dbReference>
<dbReference type="KEGG" id="tum:CBW65_20315"/>
<dbReference type="GO" id="GO:0047372">
    <property type="term" value="F:monoacylglycerol lipase activity"/>
    <property type="evidence" value="ECO:0007669"/>
    <property type="project" value="TreeGrafter"/>
</dbReference>
<dbReference type="PANTHER" id="PTHR43798:SF33">
    <property type="entry name" value="HYDROLASE, PUTATIVE (AFU_ORTHOLOGUE AFUA_2G14860)-RELATED"/>
    <property type="match status" value="1"/>
</dbReference>